<keyword evidence="3 11" id="KW-0633">Potassium transport</keyword>
<evidence type="ECO:0000256" key="1">
    <source>
        <dbReference type="ARBA" id="ARBA00022448"/>
    </source>
</evidence>
<accession>A0ABS8H5R5</accession>
<evidence type="ECO:0000256" key="6">
    <source>
        <dbReference type="ARBA" id="ARBA00022840"/>
    </source>
</evidence>
<dbReference type="NCBIfam" id="TIGR00681">
    <property type="entry name" value="kdpC"/>
    <property type="match status" value="1"/>
</dbReference>
<evidence type="ECO:0000313" key="12">
    <source>
        <dbReference type="EMBL" id="MCC4233892.1"/>
    </source>
</evidence>
<proteinExistence type="inferred from homology"/>
<comment type="subcellular location">
    <subcellularLocation>
        <location evidence="11">Cell membrane</location>
        <topology evidence="11">Single-pass membrane protein</topology>
    </subcellularLocation>
</comment>
<keyword evidence="6 11" id="KW-0067">ATP-binding</keyword>
<keyword evidence="2 11" id="KW-1003">Cell membrane</keyword>
<keyword evidence="4 11" id="KW-0812">Transmembrane</keyword>
<evidence type="ECO:0000256" key="10">
    <source>
        <dbReference type="ARBA" id="ARBA00023136"/>
    </source>
</evidence>
<evidence type="ECO:0000256" key="8">
    <source>
        <dbReference type="ARBA" id="ARBA00022989"/>
    </source>
</evidence>
<keyword evidence="9 11" id="KW-0406">Ion transport</keyword>
<dbReference type="RefSeq" id="WP_228227632.1">
    <property type="nucleotide sequence ID" value="NZ_JAJGNP010000013.1"/>
</dbReference>
<name>A0ABS8H5R5_9SPHN</name>
<feature type="transmembrane region" description="Helical" evidence="11">
    <location>
        <begin position="12"/>
        <end position="30"/>
    </location>
</feature>
<keyword evidence="5 11" id="KW-0547">Nucleotide-binding</keyword>
<evidence type="ECO:0000256" key="4">
    <source>
        <dbReference type="ARBA" id="ARBA00022692"/>
    </source>
</evidence>
<evidence type="ECO:0000256" key="5">
    <source>
        <dbReference type="ARBA" id="ARBA00022741"/>
    </source>
</evidence>
<dbReference type="EMBL" id="JAJGNP010000013">
    <property type="protein sequence ID" value="MCC4233892.1"/>
    <property type="molecule type" value="Genomic_DNA"/>
</dbReference>
<keyword evidence="10 11" id="KW-0472">Membrane</keyword>
<comment type="similarity">
    <text evidence="11">Belongs to the KdpC family.</text>
</comment>
<dbReference type="PIRSF" id="PIRSF001296">
    <property type="entry name" value="K_ATPase_KdpC"/>
    <property type="match status" value="1"/>
</dbReference>
<evidence type="ECO:0000313" key="13">
    <source>
        <dbReference type="Proteomes" id="UP001198830"/>
    </source>
</evidence>
<dbReference type="PANTHER" id="PTHR30042:SF2">
    <property type="entry name" value="POTASSIUM-TRANSPORTING ATPASE KDPC SUBUNIT"/>
    <property type="match status" value="1"/>
</dbReference>
<reference evidence="12 13" key="1">
    <citation type="submission" date="2021-10" db="EMBL/GenBank/DDBJ databases">
        <title>The diversity and Nitrogen Metabolism of Culturable Nitrate-Utilizing Bacteria Within the Oxygen Minimum Zone of the Changjiang (Yangtze River)Estuary.</title>
        <authorList>
            <person name="Zhang D."/>
            <person name="Zheng J."/>
            <person name="Liu S."/>
            <person name="He W."/>
        </authorList>
    </citation>
    <scope>NUCLEOTIDE SEQUENCE [LARGE SCALE GENOMIC DNA]</scope>
    <source>
        <strain evidence="12 13">FXH275-2</strain>
    </source>
</reference>
<organism evidence="12 13">
    <name type="scientific">Sphingobium soli</name>
    <dbReference type="NCBI Taxonomy" id="1591116"/>
    <lineage>
        <taxon>Bacteria</taxon>
        <taxon>Pseudomonadati</taxon>
        <taxon>Pseudomonadota</taxon>
        <taxon>Alphaproteobacteria</taxon>
        <taxon>Sphingomonadales</taxon>
        <taxon>Sphingomonadaceae</taxon>
        <taxon>Sphingobium</taxon>
    </lineage>
</organism>
<evidence type="ECO:0000256" key="3">
    <source>
        <dbReference type="ARBA" id="ARBA00022538"/>
    </source>
</evidence>
<evidence type="ECO:0000256" key="7">
    <source>
        <dbReference type="ARBA" id="ARBA00022958"/>
    </source>
</evidence>
<dbReference type="InterPro" id="IPR003820">
    <property type="entry name" value="KdpC"/>
</dbReference>
<dbReference type="PANTHER" id="PTHR30042">
    <property type="entry name" value="POTASSIUM-TRANSPORTING ATPASE C CHAIN"/>
    <property type="match status" value="1"/>
</dbReference>
<comment type="caution">
    <text evidence="12">The sequence shown here is derived from an EMBL/GenBank/DDBJ whole genome shotgun (WGS) entry which is preliminary data.</text>
</comment>
<comment type="subunit">
    <text evidence="11">The system is composed of three essential subunits: KdpA, KdpB and KdpC.</text>
</comment>
<gene>
    <name evidence="11 12" type="primary">kdpC</name>
    <name evidence="12" type="ORF">LL253_14520</name>
</gene>
<dbReference type="Proteomes" id="UP001198830">
    <property type="component" value="Unassembled WGS sequence"/>
</dbReference>
<evidence type="ECO:0000256" key="2">
    <source>
        <dbReference type="ARBA" id="ARBA00022475"/>
    </source>
</evidence>
<keyword evidence="13" id="KW-1185">Reference proteome</keyword>
<sequence>MNKDFVTSLRPAIILTILFALLLGIVYPLVMTGIGQALFPSQANGSLVHDSQGHVVGSSVVGQAFVSDRYFQTRPSAAGKGYDGLASSGSNLGPTSKALVARVRADIDKQRDAGITGPVPIDLVTASASGLDPHLSPASALVQVKRVARARGLPETQIRDLVNRNVDHPLLGFLGEDRVNLLALNRQLDQLANRRTGGTH</sequence>
<comment type="function">
    <text evidence="11">Part of the high-affinity ATP-driven potassium transport (or Kdp) system, which catalyzes the hydrolysis of ATP coupled with the electrogenic transport of potassium into the cytoplasm. This subunit acts as a catalytic chaperone that increases the ATP-binding affinity of the ATP-hydrolyzing subunit KdpB by the formation of a transient KdpB/KdpC/ATP ternary complex.</text>
</comment>
<keyword evidence="1 11" id="KW-0813">Transport</keyword>
<protein>
    <recommendedName>
        <fullName evidence="11">Potassium-transporting ATPase KdpC subunit</fullName>
    </recommendedName>
    <alternativeName>
        <fullName evidence="11">ATP phosphohydrolase [potassium-transporting] C chain</fullName>
    </alternativeName>
    <alternativeName>
        <fullName evidence="11">Potassium-binding and translocating subunit C</fullName>
    </alternativeName>
    <alternativeName>
        <fullName evidence="11">Potassium-translocating ATPase C chain</fullName>
    </alternativeName>
</protein>
<evidence type="ECO:0000256" key="11">
    <source>
        <dbReference type="HAMAP-Rule" id="MF_00276"/>
    </source>
</evidence>
<evidence type="ECO:0000256" key="9">
    <source>
        <dbReference type="ARBA" id="ARBA00023065"/>
    </source>
</evidence>
<dbReference type="HAMAP" id="MF_00276">
    <property type="entry name" value="KdpC"/>
    <property type="match status" value="1"/>
</dbReference>
<dbReference type="NCBIfam" id="NF001454">
    <property type="entry name" value="PRK00315.1"/>
    <property type="match status" value="1"/>
</dbReference>
<keyword evidence="8 11" id="KW-1133">Transmembrane helix</keyword>
<keyword evidence="7 11" id="KW-0630">Potassium</keyword>
<dbReference type="Pfam" id="PF02669">
    <property type="entry name" value="KdpC"/>
    <property type="match status" value="1"/>
</dbReference>